<dbReference type="Gene3D" id="3.40.50.300">
    <property type="entry name" value="P-loop containing nucleotide triphosphate hydrolases"/>
    <property type="match status" value="1"/>
</dbReference>
<dbReference type="InterPro" id="IPR020472">
    <property type="entry name" value="WD40_PAC1"/>
</dbReference>
<evidence type="ECO:0000259" key="5">
    <source>
        <dbReference type="Pfam" id="PF24883"/>
    </source>
</evidence>
<keyword evidence="4" id="KW-0175">Coiled coil</keyword>
<dbReference type="InterPro" id="IPR036322">
    <property type="entry name" value="WD40_repeat_dom_sf"/>
</dbReference>
<accession>A0AAD6CF84</accession>
<keyword evidence="1 3" id="KW-0853">WD repeat</keyword>
<dbReference type="PANTHER" id="PTHR19848">
    <property type="entry name" value="WD40 REPEAT PROTEIN"/>
    <property type="match status" value="1"/>
</dbReference>
<feature type="domain" description="Nephrocystin 3-like N-terminal" evidence="5">
    <location>
        <begin position="162"/>
        <end position="330"/>
    </location>
</feature>
<dbReference type="PROSITE" id="PS50082">
    <property type="entry name" value="WD_REPEATS_2"/>
    <property type="match status" value="3"/>
</dbReference>
<dbReference type="InterPro" id="IPR027417">
    <property type="entry name" value="P-loop_NTPase"/>
</dbReference>
<dbReference type="InterPro" id="IPR001680">
    <property type="entry name" value="WD40_rpt"/>
</dbReference>
<protein>
    <recommendedName>
        <fullName evidence="5">Nephrocystin 3-like N-terminal domain-containing protein</fullName>
    </recommendedName>
</protein>
<reference evidence="6" key="1">
    <citation type="submission" date="2022-12" db="EMBL/GenBank/DDBJ databases">
        <authorList>
            <person name="Petersen C."/>
        </authorList>
    </citation>
    <scope>NUCLEOTIDE SEQUENCE</scope>
    <source>
        <strain evidence="6">IBT 16125</strain>
    </source>
</reference>
<dbReference type="SUPFAM" id="SSF52540">
    <property type="entry name" value="P-loop containing nucleoside triphosphate hydrolases"/>
    <property type="match status" value="1"/>
</dbReference>
<comment type="caution">
    <text evidence="6">The sequence shown here is derived from an EMBL/GenBank/DDBJ whole genome shotgun (WGS) entry which is preliminary data.</text>
</comment>
<feature type="coiled-coil region" evidence="4">
    <location>
        <begin position="24"/>
        <end position="58"/>
    </location>
</feature>
<evidence type="ECO:0000313" key="6">
    <source>
        <dbReference type="EMBL" id="KAJ5464315.1"/>
    </source>
</evidence>
<proteinExistence type="predicted"/>
<dbReference type="InterPro" id="IPR015943">
    <property type="entry name" value="WD40/YVTN_repeat-like_dom_sf"/>
</dbReference>
<gene>
    <name evidence="6" type="ORF">N7458_000001</name>
</gene>
<dbReference type="GeneID" id="81593639"/>
<feature type="repeat" description="WD" evidence="3">
    <location>
        <begin position="727"/>
        <end position="768"/>
    </location>
</feature>
<evidence type="ECO:0000256" key="4">
    <source>
        <dbReference type="SAM" id="Coils"/>
    </source>
</evidence>
<dbReference type="SMART" id="SM00320">
    <property type="entry name" value="WD40"/>
    <property type="match status" value="3"/>
</dbReference>
<feature type="repeat" description="WD" evidence="3">
    <location>
        <begin position="685"/>
        <end position="726"/>
    </location>
</feature>
<evidence type="ECO:0000256" key="1">
    <source>
        <dbReference type="ARBA" id="ARBA00022574"/>
    </source>
</evidence>
<dbReference type="SUPFAM" id="SSF50978">
    <property type="entry name" value="WD40 repeat-like"/>
    <property type="match status" value="1"/>
</dbReference>
<dbReference type="PROSITE" id="PS50294">
    <property type="entry name" value="WD_REPEATS_REGION"/>
    <property type="match status" value="3"/>
</dbReference>
<dbReference type="Proteomes" id="UP001213681">
    <property type="component" value="Unassembled WGS sequence"/>
</dbReference>
<dbReference type="RefSeq" id="XP_056771163.1">
    <property type="nucleotide sequence ID" value="XM_056903396.1"/>
</dbReference>
<dbReference type="InterPro" id="IPR056884">
    <property type="entry name" value="NPHP3-like_N"/>
</dbReference>
<keyword evidence="2" id="KW-0677">Repeat</keyword>
<organism evidence="6 7">
    <name type="scientific">Penicillium daleae</name>
    <dbReference type="NCBI Taxonomy" id="63821"/>
    <lineage>
        <taxon>Eukaryota</taxon>
        <taxon>Fungi</taxon>
        <taxon>Dikarya</taxon>
        <taxon>Ascomycota</taxon>
        <taxon>Pezizomycotina</taxon>
        <taxon>Eurotiomycetes</taxon>
        <taxon>Eurotiomycetidae</taxon>
        <taxon>Eurotiales</taxon>
        <taxon>Aspergillaceae</taxon>
        <taxon>Penicillium</taxon>
    </lineage>
</organism>
<name>A0AAD6CF84_9EURO</name>
<evidence type="ECO:0000313" key="7">
    <source>
        <dbReference type="Proteomes" id="UP001213681"/>
    </source>
</evidence>
<evidence type="ECO:0000256" key="3">
    <source>
        <dbReference type="PROSITE-ProRule" id="PRU00221"/>
    </source>
</evidence>
<dbReference type="PROSITE" id="PS00678">
    <property type="entry name" value="WD_REPEATS_1"/>
    <property type="match status" value="2"/>
</dbReference>
<dbReference type="PANTHER" id="PTHR19848:SF8">
    <property type="entry name" value="F-BOX AND WD REPEAT DOMAIN CONTAINING 7"/>
    <property type="match status" value="1"/>
</dbReference>
<dbReference type="PRINTS" id="PR00320">
    <property type="entry name" value="GPROTEINBRPT"/>
</dbReference>
<reference evidence="6" key="2">
    <citation type="journal article" date="2023" name="IMA Fungus">
        <title>Comparative genomic study of the Penicillium genus elucidates a diverse pangenome and 15 lateral gene transfer events.</title>
        <authorList>
            <person name="Petersen C."/>
            <person name="Sorensen T."/>
            <person name="Nielsen M.R."/>
            <person name="Sondergaard T.E."/>
            <person name="Sorensen J.L."/>
            <person name="Fitzpatrick D.A."/>
            <person name="Frisvad J.C."/>
            <person name="Nielsen K.L."/>
        </authorList>
    </citation>
    <scope>NUCLEOTIDE SEQUENCE</scope>
    <source>
        <strain evidence="6">IBT 16125</strain>
    </source>
</reference>
<dbReference type="Gene3D" id="2.130.10.10">
    <property type="entry name" value="YVTN repeat-like/Quinoprotein amine dehydrogenase"/>
    <property type="match status" value="2"/>
</dbReference>
<keyword evidence="7" id="KW-1185">Reference proteome</keyword>
<feature type="repeat" description="WD" evidence="3">
    <location>
        <begin position="643"/>
        <end position="684"/>
    </location>
</feature>
<evidence type="ECO:0000256" key="2">
    <source>
        <dbReference type="ARBA" id="ARBA00022737"/>
    </source>
</evidence>
<dbReference type="Pfam" id="PF00400">
    <property type="entry name" value="WD40"/>
    <property type="match status" value="3"/>
</dbReference>
<dbReference type="InterPro" id="IPR019775">
    <property type="entry name" value="WD40_repeat_CS"/>
</dbReference>
<sequence length="776" mass="87051">MDGLSSAASVIEVIRLAGSIVKICGGYIKEVKDARDEIRELQETVADLAEVLQELKVFLQGPNGAKLSSSRTLDRSITKCFSTLRVLEPLKGTEVEGFMSDLATYKSNFTLSLQIDQTSVVTGISETTDRIDRNMDLEQLPVARGAEFDSYTNQYEDYCLPGTREEILRQVLEWARSPRGKCIFWLNSRAGTGKSTISRTVTEILQNANLLGANFFFKRGERDRGSATKLFPTIIRQLAKNIPQLTPSVQKAIHDNSDIATKGLKQQFDKILLQPLLGLNLSTLPIPIVVIVIDALDECDVDNDMRLVLQLLPRLQETQAVRLRVFLTSRPEWPILQEFSKITRREYEDLILHQIPEPVILHDISLFFKHRLSVIRTDRSLPIGWPGDTNIQNLVSLSVPLFIFAATICRMFEDPHWDPVDSLQEILMPRNNGSKLDGTYLPVLNRLLNGQNERQEKQLVQEFQQVIGAIVILESPLSVISLSRLIGLPERIVYLRLNPLHSVLSVPDDETLPVRLYHLSFRGFLLDPETRGKTPLWVDKKDMHCKLATRCLLRHFLHWVEAMNLLGVGSEVVGIINLLQTGVAGDNHDSMSEFLFDAERFILKNCQIADTAPLQLYHSGLIFTPEMSIIRREFETETPGRTLEGHSDFVWSVVFSPNGRLLASGSRDKTVRIWDTATGGLQQTLEGHSDQIQSVVFSPDGRLLASGSRDKTVRIWDTTTGSLQQTLEGYSDQVHSVGFSPDGRLLASGSADKTVRLWSTATGGLQQTLEGYSDQI</sequence>
<dbReference type="EMBL" id="JAPVEA010000001">
    <property type="protein sequence ID" value="KAJ5464315.1"/>
    <property type="molecule type" value="Genomic_DNA"/>
</dbReference>
<dbReference type="AlphaFoldDB" id="A0AAD6CF84"/>
<dbReference type="CDD" id="cd00200">
    <property type="entry name" value="WD40"/>
    <property type="match status" value="1"/>
</dbReference>
<dbReference type="Pfam" id="PF24883">
    <property type="entry name" value="NPHP3_N"/>
    <property type="match status" value="1"/>
</dbReference>